<dbReference type="Proteomes" id="UP001596060">
    <property type="component" value="Unassembled WGS sequence"/>
</dbReference>
<proteinExistence type="predicted"/>
<name>A0ABW0P1C6_9HYPH</name>
<gene>
    <name evidence="1" type="ORF">ACFPN9_07820</name>
</gene>
<reference evidence="2" key="1">
    <citation type="journal article" date="2019" name="Int. J. Syst. Evol. Microbiol.">
        <title>The Global Catalogue of Microorganisms (GCM) 10K type strain sequencing project: providing services to taxonomists for standard genome sequencing and annotation.</title>
        <authorList>
            <consortium name="The Broad Institute Genomics Platform"/>
            <consortium name="The Broad Institute Genome Sequencing Center for Infectious Disease"/>
            <person name="Wu L."/>
            <person name="Ma J."/>
        </authorList>
    </citation>
    <scope>NUCLEOTIDE SEQUENCE [LARGE SCALE GENOMIC DNA]</scope>
    <source>
        <strain evidence="2">CCUG 43117</strain>
    </source>
</reference>
<organism evidence="1 2">
    <name type="scientific">Bosea massiliensis</name>
    <dbReference type="NCBI Taxonomy" id="151419"/>
    <lineage>
        <taxon>Bacteria</taxon>
        <taxon>Pseudomonadati</taxon>
        <taxon>Pseudomonadota</taxon>
        <taxon>Alphaproteobacteria</taxon>
        <taxon>Hyphomicrobiales</taxon>
        <taxon>Boseaceae</taxon>
        <taxon>Bosea</taxon>
    </lineage>
</organism>
<sequence>MSAPRSTSRILEARGREQAAVFARLLAALAFARGVLRLDFATRQQAQQARARLVAVMEPLLDRAATETELLTVVVGAYGQALAAIDAEILSLKPLARVVTGQSQPACLLAWQLYGDTTRAAELVRLNNARCPEFMPVEILAPLPDDAA</sequence>
<dbReference type="RefSeq" id="WP_377816274.1">
    <property type="nucleotide sequence ID" value="NZ_JBHSLU010000012.1"/>
</dbReference>
<protein>
    <recommendedName>
        <fullName evidence="3">LysM domain-containing protein</fullName>
    </recommendedName>
</protein>
<comment type="caution">
    <text evidence="1">The sequence shown here is derived from an EMBL/GenBank/DDBJ whole genome shotgun (WGS) entry which is preliminary data.</text>
</comment>
<evidence type="ECO:0008006" key="3">
    <source>
        <dbReference type="Google" id="ProtNLM"/>
    </source>
</evidence>
<keyword evidence="2" id="KW-1185">Reference proteome</keyword>
<evidence type="ECO:0000313" key="2">
    <source>
        <dbReference type="Proteomes" id="UP001596060"/>
    </source>
</evidence>
<evidence type="ECO:0000313" key="1">
    <source>
        <dbReference type="EMBL" id="MFC5505162.1"/>
    </source>
</evidence>
<accession>A0ABW0P1C6</accession>
<dbReference type="EMBL" id="JBHSLU010000012">
    <property type="protein sequence ID" value="MFC5505162.1"/>
    <property type="molecule type" value="Genomic_DNA"/>
</dbReference>